<dbReference type="PANTHER" id="PTHR43317:SF1">
    <property type="entry name" value="THERMOSPERMINE SYNTHASE ACAULIS5"/>
    <property type="match status" value="1"/>
</dbReference>
<evidence type="ECO:0000313" key="6">
    <source>
        <dbReference type="EMBL" id="ERL10635.1"/>
    </source>
</evidence>
<dbReference type="Gene3D" id="3.40.50.150">
    <property type="entry name" value="Vaccinia Virus protein VP39"/>
    <property type="match status" value="1"/>
</dbReference>
<organism evidence="6 7">
    <name type="scientific">Olsenella profusa F0195</name>
    <dbReference type="NCBI Taxonomy" id="1125712"/>
    <lineage>
        <taxon>Bacteria</taxon>
        <taxon>Bacillati</taxon>
        <taxon>Actinomycetota</taxon>
        <taxon>Coriobacteriia</taxon>
        <taxon>Coriobacteriales</taxon>
        <taxon>Atopobiaceae</taxon>
        <taxon>Olsenella</taxon>
    </lineage>
</organism>
<dbReference type="STRING" id="1125712.HMPREF1316_1068"/>
<dbReference type="InterPro" id="IPR029063">
    <property type="entry name" value="SAM-dependent_MTases_sf"/>
</dbReference>
<dbReference type="GO" id="GO:0010487">
    <property type="term" value="F:thermospermine synthase activity"/>
    <property type="evidence" value="ECO:0007669"/>
    <property type="project" value="TreeGrafter"/>
</dbReference>
<evidence type="ECO:0000256" key="3">
    <source>
        <dbReference type="ARBA" id="ARBA00023115"/>
    </source>
</evidence>
<accession>U2TWE9</accession>
<comment type="caution">
    <text evidence="6">The sequence shown here is derived from an EMBL/GenBank/DDBJ whole genome shotgun (WGS) entry which is preliminary data.</text>
</comment>
<evidence type="ECO:0000313" key="7">
    <source>
        <dbReference type="Proteomes" id="UP000016638"/>
    </source>
</evidence>
<evidence type="ECO:0000259" key="5">
    <source>
        <dbReference type="PROSITE" id="PS51006"/>
    </source>
</evidence>
<keyword evidence="2 4" id="KW-0808">Transferase</keyword>
<dbReference type="PROSITE" id="PS51006">
    <property type="entry name" value="PABS_2"/>
    <property type="match status" value="1"/>
</dbReference>
<dbReference type="eggNOG" id="COG0421">
    <property type="taxonomic scope" value="Bacteria"/>
</dbReference>
<keyword evidence="7" id="KW-1185">Reference proteome</keyword>
<protein>
    <recommendedName>
        <fullName evidence="5">PABS domain-containing protein</fullName>
    </recommendedName>
</protein>
<proteinExistence type="inferred from homology"/>
<dbReference type="InterPro" id="IPR030374">
    <property type="entry name" value="PABS"/>
</dbReference>
<dbReference type="PANTHER" id="PTHR43317">
    <property type="entry name" value="THERMOSPERMINE SYNTHASE ACAULIS5"/>
    <property type="match status" value="1"/>
</dbReference>
<comment type="similarity">
    <text evidence="1">Belongs to the spermidine/spermine synthase family.</text>
</comment>
<dbReference type="Proteomes" id="UP000016638">
    <property type="component" value="Unassembled WGS sequence"/>
</dbReference>
<keyword evidence="3 4" id="KW-0620">Polyamine biosynthesis</keyword>
<dbReference type="OrthoDB" id="9761985at2"/>
<dbReference type="PATRIC" id="fig|1125712.3.peg.119"/>
<feature type="domain" description="PABS" evidence="5">
    <location>
        <begin position="4"/>
        <end position="261"/>
    </location>
</feature>
<gene>
    <name evidence="6" type="ORF">HMPREF1316_1068</name>
</gene>
<dbReference type="NCBIfam" id="NF037959">
    <property type="entry name" value="MFS_SpdSyn"/>
    <property type="match status" value="1"/>
</dbReference>
<dbReference type="EMBL" id="AWEZ01000006">
    <property type="protein sequence ID" value="ERL10635.1"/>
    <property type="molecule type" value="Genomic_DNA"/>
</dbReference>
<feature type="active site" description="Proton acceptor" evidence="4">
    <location>
        <position position="179"/>
    </location>
</feature>
<evidence type="ECO:0000256" key="1">
    <source>
        <dbReference type="ARBA" id="ARBA00007867"/>
    </source>
</evidence>
<evidence type="ECO:0000256" key="2">
    <source>
        <dbReference type="ARBA" id="ARBA00022679"/>
    </source>
</evidence>
<reference evidence="6 7" key="1">
    <citation type="submission" date="2013-08" db="EMBL/GenBank/DDBJ databases">
        <authorList>
            <person name="Durkin A.S."/>
            <person name="Haft D.R."/>
            <person name="McCorrison J."/>
            <person name="Torralba M."/>
            <person name="Gillis M."/>
            <person name="Haft D.H."/>
            <person name="Methe B."/>
            <person name="Sutton G."/>
            <person name="Nelson K.E."/>
        </authorList>
    </citation>
    <scope>NUCLEOTIDE SEQUENCE [LARGE SCALE GENOMIC DNA]</scope>
    <source>
        <strain evidence="6 7">F0195</strain>
    </source>
</reference>
<dbReference type="RefSeq" id="WP_021724959.1">
    <property type="nucleotide sequence ID" value="NZ_AWEZ01000006.1"/>
</dbReference>
<evidence type="ECO:0000256" key="4">
    <source>
        <dbReference type="PROSITE-ProRule" id="PRU00354"/>
    </source>
</evidence>
<sequence length="272" mass="29967">MNVFGMRTAVEGYLATLRRSLRPQRTILRLPRTLFGRVRVVDTTQAGRPVRILEVDGSWQSATYLDEGWADLAFPYHQLYDVALGHLCPRRVLMLGGGGYAYPKHLLMLLPDVQVDVVEADPAIVEVAHRYFLLDRLDEACGGRDAQGRLRTLVADAHDVLELGAPDNPAARWDLILNDVFAAEEPLRTLATPDAAALIHRLLDPSGAYLANVIGALEGAHARTLHEVMHNLETAFAHVWVIPCSPDSPTCEDNNVIVATDAAWVPEGACRR</sequence>
<dbReference type="AlphaFoldDB" id="U2TWE9"/>
<dbReference type="GO" id="GO:0006596">
    <property type="term" value="P:polyamine biosynthetic process"/>
    <property type="evidence" value="ECO:0007669"/>
    <property type="project" value="UniProtKB-UniRule"/>
</dbReference>
<name>U2TWE9_9ACTN</name>
<dbReference type="SUPFAM" id="SSF53335">
    <property type="entry name" value="S-adenosyl-L-methionine-dependent methyltransferases"/>
    <property type="match status" value="1"/>
</dbReference>